<proteinExistence type="predicted"/>
<dbReference type="Proteomes" id="UP001519924">
    <property type="component" value="Unassembled WGS sequence"/>
</dbReference>
<gene>
    <name evidence="2" type="ORF">K1J50_12280</name>
</gene>
<comment type="caution">
    <text evidence="2">The sequence shown here is derived from an EMBL/GenBank/DDBJ whole genome shotgun (WGS) entry which is preliminary data.</text>
</comment>
<keyword evidence="3" id="KW-1185">Reference proteome</keyword>
<name>A0ABS7F624_9PROT</name>
<dbReference type="RefSeq" id="WP_220118006.1">
    <property type="nucleotide sequence ID" value="NZ_JAHZUY010000035.1"/>
</dbReference>
<keyword evidence="1" id="KW-1133">Transmembrane helix</keyword>
<keyword evidence="1" id="KW-0472">Membrane</keyword>
<evidence type="ECO:0000313" key="3">
    <source>
        <dbReference type="Proteomes" id="UP001519924"/>
    </source>
</evidence>
<reference evidence="2 3" key="1">
    <citation type="submission" date="2021-08" db="EMBL/GenBank/DDBJ databases">
        <title>Caldovatus sediminis gen. nov., sp. nov., a moderately thermophilic bacterium isolated from a hot spring.</title>
        <authorList>
            <person name="Hu C.-J."/>
            <person name="Li W.-J."/>
            <person name="Xian W.-D."/>
        </authorList>
    </citation>
    <scope>NUCLEOTIDE SEQUENCE [LARGE SCALE GENOMIC DNA]</scope>
    <source>
        <strain evidence="2 3">SYSU G05006</strain>
    </source>
</reference>
<organism evidence="2 3">
    <name type="scientific">Caldovatus aquaticus</name>
    <dbReference type="NCBI Taxonomy" id="2865671"/>
    <lineage>
        <taxon>Bacteria</taxon>
        <taxon>Pseudomonadati</taxon>
        <taxon>Pseudomonadota</taxon>
        <taxon>Alphaproteobacteria</taxon>
        <taxon>Acetobacterales</taxon>
        <taxon>Roseomonadaceae</taxon>
        <taxon>Caldovatus</taxon>
    </lineage>
</organism>
<evidence type="ECO:0000313" key="2">
    <source>
        <dbReference type="EMBL" id="MBW8270261.1"/>
    </source>
</evidence>
<keyword evidence="1" id="KW-0812">Transmembrane</keyword>
<protein>
    <recommendedName>
        <fullName evidence="4">ABC transporter ATP-binding protein</fullName>
    </recommendedName>
</protein>
<feature type="transmembrane region" description="Helical" evidence="1">
    <location>
        <begin position="38"/>
        <end position="58"/>
    </location>
</feature>
<sequence>MRQKDWRPGSPAPAARARTRYPGTAIRLLLFGEQAARWLIAAVLVAGTAALCAVALMGPQALALDQRHALPQMLGRLRDALAGVLG</sequence>
<evidence type="ECO:0008006" key="4">
    <source>
        <dbReference type="Google" id="ProtNLM"/>
    </source>
</evidence>
<dbReference type="EMBL" id="JAHZUY010000035">
    <property type="protein sequence ID" value="MBW8270261.1"/>
    <property type="molecule type" value="Genomic_DNA"/>
</dbReference>
<accession>A0ABS7F624</accession>
<evidence type="ECO:0000256" key="1">
    <source>
        <dbReference type="SAM" id="Phobius"/>
    </source>
</evidence>